<name>A0AAE1KNA3_PETCI</name>
<reference evidence="2" key="1">
    <citation type="submission" date="2023-10" db="EMBL/GenBank/DDBJ databases">
        <title>Genome assemblies of two species of porcelain crab, Petrolisthes cinctipes and Petrolisthes manimaculis (Anomura: Porcellanidae).</title>
        <authorList>
            <person name="Angst P."/>
        </authorList>
    </citation>
    <scope>NUCLEOTIDE SEQUENCE</scope>
    <source>
        <strain evidence="2">PB745_01</strain>
        <tissue evidence="2">Gill</tissue>
    </source>
</reference>
<feature type="region of interest" description="Disordered" evidence="1">
    <location>
        <begin position="128"/>
        <end position="148"/>
    </location>
</feature>
<protein>
    <submittedName>
        <fullName evidence="2">Uncharacterized protein</fullName>
    </submittedName>
</protein>
<evidence type="ECO:0000313" key="2">
    <source>
        <dbReference type="EMBL" id="KAK3877342.1"/>
    </source>
</evidence>
<proteinExistence type="predicted"/>
<dbReference type="AlphaFoldDB" id="A0AAE1KNA3"/>
<sequence>MQIVCMQSYHKVAEDYEGWTSRTHVSNKYDRCAIDREQFDNFVLKVSMVSGRPIPDPTILPENEYKREHYPTPGKMGTGSYEIQGRGSPSDKACLMECHDRLDCKTVGVLITLNRDPAKKMWIEFNPGEESDYGTQNTKGLIAHSHYR</sequence>
<accession>A0AAE1KNA3</accession>
<gene>
    <name evidence="2" type="ORF">Pcinc_017942</name>
</gene>
<dbReference type="EMBL" id="JAWQEG010001691">
    <property type="protein sequence ID" value="KAK3877342.1"/>
    <property type="molecule type" value="Genomic_DNA"/>
</dbReference>
<evidence type="ECO:0000313" key="3">
    <source>
        <dbReference type="Proteomes" id="UP001286313"/>
    </source>
</evidence>
<evidence type="ECO:0000256" key="1">
    <source>
        <dbReference type="SAM" id="MobiDB-lite"/>
    </source>
</evidence>
<organism evidence="2 3">
    <name type="scientific">Petrolisthes cinctipes</name>
    <name type="common">Flat porcelain crab</name>
    <dbReference type="NCBI Taxonomy" id="88211"/>
    <lineage>
        <taxon>Eukaryota</taxon>
        <taxon>Metazoa</taxon>
        <taxon>Ecdysozoa</taxon>
        <taxon>Arthropoda</taxon>
        <taxon>Crustacea</taxon>
        <taxon>Multicrustacea</taxon>
        <taxon>Malacostraca</taxon>
        <taxon>Eumalacostraca</taxon>
        <taxon>Eucarida</taxon>
        <taxon>Decapoda</taxon>
        <taxon>Pleocyemata</taxon>
        <taxon>Anomura</taxon>
        <taxon>Galatheoidea</taxon>
        <taxon>Porcellanidae</taxon>
        <taxon>Petrolisthes</taxon>
    </lineage>
</organism>
<dbReference type="Proteomes" id="UP001286313">
    <property type="component" value="Unassembled WGS sequence"/>
</dbReference>
<keyword evidence="3" id="KW-1185">Reference proteome</keyword>
<comment type="caution">
    <text evidence="2">The sequence shown here is derived from an EMBL/GenBank/DDBJ whole genome shotgun (WGS) entry which is preliminary data.</text>
</comment>